<feature type="region of interest" description="Disordered" evidence="2">
    <location>
        <begin position="1404"/>
        <end position="1465"/>
    </location>
</feature>
<feature type="compositionally biased region" description="Basic and acidic residues" evidence="2">
    <location>
        <begin position="2025"/>
        <end position="2047"/>
    </location>
</feature>
<feature type="compositionally biased region" description="Acidic residues" evidence="2">
    <location>
        <begin position="1886"/>
        <end position="1899"/>
    </location>
</feature>
<reference evidence="3" key="1">
    <citation type="submission" date="2018-02" db="EMBL/GenBank/DDBJ databases">
        <authorList>
            <person name="Silar P."/>
        </authorList>
    </citation>
    <scope>NUCLEOTIDE SEQUENCE [LARGE SCALE GENOMIC DNA]</scope>
    <source>
        <strain evidence="3">T</strain>
    </source>
</reference>
<feature type="region of interest" description="Disordered" evidence="2">
    <location>
        <begin position="2235"/>
        <end position="2276"/>
    </location>
</feature>
<dbReference type="PANTHER" id="PTHR36721">
    <property type="entry name" value="PROLINE-RICH FAMILY PROTEIN"/>
    <property type="match status" value="1"/>
</dbReference>
<evidence type="ECO:0000256" key="1">
    <source>
        <dbReference type="SAM" id="Coils"/>
    </source>
</evidence>
<proteinExistence type="predicted"/>
<feature type="compositionally biased region" description="Acidic residues" evidence="2">
    <location>
        <begin position="1766"/>
        <end position="1784"/>
    </location>
</feature>
<feature type="region of interest" description="Disordered" evidence="2">
    <location>
        <begin position="1214"/>
        <end position="1342"/>
    </location>
</feature>
<accession>A0ABY6SEW6</accession>
<organism evidence="3 4">
    <name type="scientific">Podospora comata</name>
    <dbReference type="NCBI Taxonomy" id="48703"/>
    <lineage>
        <taxon>Eukaryota</taxon>
        <taxon>Fungi</taxon>
        <taxon>Dikarya</taxon>
        <taxon>Ascomycota</taxon>
        <taxon>Pezizomycotina</taxon>
        <taxon>Sordariomycetes</taxon>
        <taxon>Sordariomycetidae</taxon>
        <taxon>Sordariales</taxon>
        <taxon>Podosporaceae</taxon>
        <taxon>Podospora</taxon>
    </lineage>
</organism>
<feature type="compositionally biased region" description="Low complexity" evidence="2">
    <location>
        <begin position="1295"/>
        <end position="1304"/>
    </location>
</feature>
<evidence type="ECO:0000313" key="4">
    <source>
        <dbReference type="Proteomes" id="UP000280685"/>
    </source>
</evidence>
<feature type="region of interest" description="Disordered" evidence="2">
    <location>
        <begin position="2169"/>
        <end position="2210"/>
    </location>
</feature>
<feature type="region of interest" description="Disordered" evidence="2">
    <location>
        <begin position="497"/>
        <end position="543"/>
    </location>
</feature>
<feature type="compositionally biased region" description="Basic and acidic residues" evidence="2">
    <location>
        <begin position="2090"/>
        <end position="2100"/>
    </location>
</feature>
<feature type="coiled-coil region" evidence="1">
    <location>
        <begin position="2129"/>
        <end position="2156"/>
    </location>
</feature>
<feature type="compositionally biased region" description="Basic and acidic residues" evidence="2">
    <location>
        <begin position="1428"/>
        <end position="1437"/>
    </location>
</feature>
<feature type="compositionally biased region" description="Pro residues" evidence="2">
    <location>
        <begin position="1911"/>
        <end position="1932"/>
    </location>
</feature>
<evidence type="ECO:0000256" key="2">
    <source>
        <dbReference type="SAM" id="MobiDB-lite"/>
    </source>
</evidence>
<feature type="compositionally biased region" description="Acidic residues" evidence="2">
    <location>
        <begin position="502"/>
        <end position="517"/>
    </location>
</feature>
<feature type="region of interest" description="Disordered" evidence="2">
    <location>
        <begin position="1883"/>
        <end position="2047"/>
    </location>
</feature>
<keyword evidence="4" id="KW-1185">Reference proteome</keyword>
<feature type="compositionally biased region" description="Basic and acidic residues" evidence="2">
    <location>
        <begin position="2196"/>
        <end position="2210"/>
    </location>
</feature>
<feature type="compositionally biased region" description="Basic and acidic residues" evidence="2">
    <location>
        <begin position="518"/>
        <end position="532"/>
    </location>
</feature>
<keyword evidence="1" id="KW-0175">Coiled coil</keyword>
<dbReference type="PANTHER" id="PTHR36721:SF1">
    <property type="entry name" value="OS04G0446401 PROTEIN"/>
    <property type="match status" value="1"/>
</dbReference>
<dbReference type="EMBL" id="LR026968">
    <property type="protein sequence ID" value="VBB82048.1"/>
    <property type="molecule type" value="Genomic_DNA"/>
</dbReference>
<feature type="region of interest" description="Disordered" evidence="2">
    <location>
        <begin position="1734"/>
        <end position="1820"/>
    </location>
</feature>
<feature type="region of interest" description="Disordered" evidence="2">
    <location>
        <begin position="2090"/>
        <end position="2116"/>
    </location>
</feature>
<evidence type="ECO:0008006" key="5">
    <source>
        <dbReference type="Google" id="ProtNLM"/>
    </source>
</evidence>
<sequence length="2276" mass="257629">MAHMFQRIWNFLNTGWSDTSEQRMAGTRQDWKLKATPQPPGAWPVTPAKTPPYRRPVYGKWKAPKFGHRSAKKTSPYAWNKLAAERKDYHPLDPTSELTSVKNIDKVPERFWDVEEAAREAKEKEKDWVGKREVPRFYRIDDPFMPDHEREDYNLDPRLNPDARTKDRFGYITKQFRNAVREIVNGKDVNTTLRMFLEANFTTQQLAKIWPLIPVASSSNRAEALIQEADMIGYQRLRPQIGKVLLGYDAEDEAWDLPSRLAAFYIGVPIPAPGAEVQDNMFEPGSKEFQEQYFEDRYYFLNDFKKYIPEPAKALNNVTASPVPKKMGGGRRLLFTRRKEEKRYGPYYDGPVGFRGRSSGFIGKPPSLAGMKRRPYHENDLDVYADDEGNWQLKPPPWMRRLPDDAGLRGGENDLEELEEDEWEDELEETWFEAVEVSSDGGSDVMMGEEQDLVSDEESTKEGSDLDMLALEDLASREGDLDVNAYLDMMETNEIGLRGGGLDDDWDMEEEENESDDDLHIRDGMADEEPPKSKQWRNLAKYPPPSTLDNVSDRWSLDEKRAPTFKTKVGQLEKQFAKETDFQPGKSLMIPLHGYQGVVWFRRGIFNSFVDAVDRLLGLDSRAGVTYNLYIMDPSKDYELQEERDAFLADINQHACRVQCAGVGALVKDRVAFNWLCQQIDKQYRPGDSAYFGKLIPFVAGPHDPIPWKWEPGARHHVGKVTLDWSQLKGRGRPDVAYLRLPLPAGDDAPATAFFTNQYSRWMQQVCRVLVPGAIRDRPGRPAIPAALINAFTTDEQGNPTQAPVTYGGLAFLKSNWEVIAAQLDLVNAKKYTYAVTLRAFAPGGSGQVSDRWHILAPGQTKAYDSASDDWYLTHLELTAPSIVAERLLRPILASEIWKTAEGVPFAGLTYLEVFFPGENWLGPHFGKYPVADETGVPPSLYISLVDVLDTSSPDAEFTPALSRAFTPLVEAFVELMAKIEKLTKEAIYPKGVKAPSPLSLFPQFIVSRPVWRRYSFQDASYDGASVHECPLSLWEISLDKLREFVGKVMANGGPFDSKTDHFSITQGFDPDLPDILVSPSMTETEWEVARRLIVHPYLRINKVDEQSLPVFEGIYEHQPFGYRDIYTETPQKKLWGRYKPPAVTHNFDWQLYRATPMEDLGTWQPWEKQLKVPVLDFLPDNFQLVKIPKDKPELPEQFEPPPLTRPLHLSVAPVQQEQPKEKPRMQPTPSPTRHKRRRVTLPTETGTPTLGHYTTPRVKPVKPVARSRIRTPQKPRGSPKPLTAPRQPKGAVDPRIAQAFAARAAKRAPKEPTKESTPTTKPTKKSPAKTGVILPDPQHWVENPNRPGYWIRKWPTTKPGVGLPDITAKENYWNQVHANNEAEAAGYKNRETLDQVYRKRVQELTGESDPTPPAPASTSPATPYPPGKRDASKFDPTDTTPRPPRPGAENKKPASPPKPPYSTLEDIKALDTLTKAKLLYTTKLPPGAPPTIDPTDPPLEDPPVISEVVIAHKPNMSPNLISKVGIQPYTLRPPPIPEELRARAIQDLALQTRNCPFFQCHLPVLRTPETAVDHFRKAHKREPCPICMAFVGQGWDAAKWDEHYGDEIHVEWLEKWCTNPVGKPLKLGAFTDEGIPAEDLTGFEWETPFDPDVPNVRARPTWFDEDDGMAGLVAASRGSWEGGVPVSEIRKRSPRKWSRYMAQIGRTPGLGIGVGEGNSTLVSVGGGYDDEVNGMGFDGAGDTPERRTGVSAGTQTTPVQVSSSTEEEEEEEEEADKDEEGVLEDYHSSQDDNSGDEPDRFEFPDEGPYRAPGQRFSPRTMRENMRTVSQRHMVGQIERRIGMRGLPQGLKPWQYKEIMEGLGHDGNQWGLRTTRIRSGRVGLGEVDDFPVSDNENDGDGGGTQQTEPPTGGPDPPQPPQPPVVPQPPVAPQPTTSSKKPTARRPLTEEQKQRIREKEEKRRRRQQREEDPDYVPTGETPESSDEFLAVSDENEETPAVNQPGKRKLLPDTSATKQPPRKRQRRDSEDGTYKPDKETEQQIAQEDKVLEEEFKAIAEWDDEVKQMIGDGPVNQWQRLLALVSQTVRKKEEQRDRLNVLRDKKKNSANGEMSKHDERRWKEIKAELGKLARSEKEYRRLTTRLENENEEVKAEADRRAIPIQTLGKRARNISFREPLERGQSPPRQHQGAIPSALKRTESEEKAEQAEQAEHPWAWYMDLMGQADQDDDDLYPYGHVLGATGEDDLYGDGGYGYGDEYDEPQEPEAYSYEEWLGNQ</sequence>
<gene>
    <name evidence="3" type="ORF">PODCO_511300</name>
</gene>
<dbReference type="Proteomes" id="UP000280685">
    <property type="component" value="Chromosome 5"/>
</dbReference>
<name>A0ABY6SEW6_PODCO</name>
<evidence type="ECO:0000313" key="3">
    <source>
        <dbReference type="EMBL" id="VBB82048.1"/>
    </source>
</evidence>
<feature type="compositionally biased region" description="Basic and acidic residues" evidence="2">
    <location>
        <begin position="1946"/>
        <end position="1960"/>
    </location>
</feature>
<feature type="compositionally biased region" description="Low complexity" evidence="2">
    <location>
        <begin position="1755"/>
        <end position="1765"/>
    </location>
</feature>
<protein>
    <recommendedName>
        <fullName evidence="5">C2H2-type domain-containing protein</fullName>
    </recommendedName>
</protein>
<feature type="compositionally biased region" description="Low complexity" evidence="2">
    <location>
        <begin position="1241"/>
        <end position="1252"/>
    </location>
</feature>